<evidence type="ECO:0000313" key="3">
    <source>
        <dbReference type="Proteomes" id="UP000608450"/>
    </source>
</evidence>
<feature type="domain" description="Aconitase B HEAT-like" evidence="1">
    <location>
        <begin position="5"/>
        <end position="94"/>
    </location>
</feature>
<dbReference type="Gene3D" id="1.25.40.310">
    <property type="entry name" value="Aconitate B, HEAT-like domain"/>
    <property type="match status" value="1"/>
</dbReference>
<gene>
    <name evidence="2" type="ORF">I5I61_26825</name>
</gene>
<dbReference type="EMBL" id="JADTFC010000098">
    <property type="protein sequence ID" value="MBG6291086.1"/>
    <property type="molecule type" value="Genomic_DNA"/>
</dbReference>
<dbReference type="Proteomes" id="UP000608450">
    <property type="component" value="Unassembled WGS sequence"/>
</dbReference>
<keyword evidence="3" id="KW-1185">Reference proteome</keyword>
<reference evidence="2 3" key="1">
    <citation type="submission" date="2020-11" db="EMBL/GenBank/DDBJ databases">
        <title>Enhanced detection system for hospital associated transmission using whole genome sequencing surveillance.</title>
        <authorList>
            <person name="Harrison L.H."/>
            <person name="Van Tyne D."/>
            <person name="Marsh J.W."/>
            <person name="Griffith M.P."/>
            <person name="Snyder D.J."/>
            <person name="Cooper V.S."/>
            <person name="Mustapha M."/>
        </authorList>
    </citation>
    <scope>NUCLEOTIDE SEQUENCE [LARGE SCALE GENOMIC DNA]</scope>
    <source>
        <strain evidence="2 3">PSA00705</strain>
    </source>
</reference>
<evidence type="ECO:0000259" key="1">
    <source>
        <dbReference type="Pfam" id="PF11791"/>
    </source>
</evidence>
<dbReference type="InterPro" id="IPR015933">
    <property type="entry name" value="Aconitase_B_HEAT-like_dom"/>
</dbReference>
<dbReference type="Pfam" id="PF11791">
    <property type="entry name" value="Aconitase_B_N"/>
    <property type="match status" value="1"/>
</dbReference>
<sequence length="95" mass="10340">MLTSYLTLMHAAEENGLPCPKLDASQTQELIALLMAPPAFEEPALYELLRDRVDSAPSEASYIKRSFLEAVVDGNISCPLIGKDSASDLLAKMNK</sequence>
<organism evidence="2 3">
    <name type="scientific">Pseudomonas nitroreducens</name>
    <dbReference type="NCBI Taxonomy" id="46680"/>
    <lineage>
        <taxon>Bacteria</taxon>
        <taxon>Pseudomonadati</taxon>
        <taxon>Pseudomonadota</taxon>
        <taxon>Gammaproteobacteria</taxon>
        <taxon>Pseudomonadales</taxon>
        <taxon>Pseudomonadaceae</taxon>
        <taxon>Pseudomonas</taxon>
    </lineage>
</organism>
<name>A0ABS0KSL5_PSENT</name>
<dbReference type="InterPro" id="IPR036288">
    <property type="entry name" value="Aconitase_B_HEAT-like_dom_sf"/>
</dbReference>
<accession>A0ABS0KSL5</accession>
<evidence type="ECO:0000313" key="2">
    <source>
        <dbReference type="EMBL" id="MBG6291086.1"/>
    </source>
</evidence>
<dbReference type="SUPFAM" id="SSF74778">
    <property type="entry name" value="Aconitase B, N-terminal domain"/>
    <property type="match status" value="1"/>
</dbReference>
<proteinExistence type="predicted"/>
<comment type="caution">
    <text evidence="2">The sequence shown here is derived from an EMBL/GenBank/DDBJ whole genome shotgun (WGS) entry which is preliminary data.</text>
</comment>
<protein>
    <recommendedName>
        <fullName evidence="1">Aconitase B HEAT-like domain-containing protein</fullName>
    </recommendedName>
</protein>
<dbReference type="RefSeq" id="WP_196913540.1">
    <property type="nucleotide sequence ID" value="NZ_JADTFC010000098.1"/>
</dbReference>